<keyword evidence="1" id="KW-0812">Transmembrane</keyword>
<organism evidence="2 3">
    <name type="scientific">Candidatus Uhrbacteria bacterium RIFCSPLOWO2_01_FULL_47_25</name>
    <dbReference type="NCBI Taxonomy" id="1802402"/>
    <lineage>
        <taxon>Bacteria</taxon>
        <taxon>Candidatus Uhriibacteriota</taxon>
    </lineage>
</organism>
<feature type="transmembrane region" description="Helical" evidence="1">
    <location>
        <begin position="151"/>
        <end position="172"/>
    </location>
</feature>
<reference evidence="2 3" key="1">
    <citation type="journal article" date="2016" name="Nat. Commun.">
        <title>Thousands of microbial genomes shed light on interconnected biogeochemical processes in an aquifer system.</title>
        <authorList>
            <person name="Anantharaman K."/>
            <person name="Brown C.T."/>
            <person name="Hug L.A."/>
            <person name="Sharon I."/>
            <person name="Castelle C.J."/>
            <person name="Probst A.J."/>
            <person name="Thomas B.C."/>
            <person name="Singh A."/>
            <person name="Wilkins M.J."/>
            <person name="Karaoz U."/>
            <person name="Brodie E.L."/>
            <person name="Williams K.H."/>
            <person name="Hubbard S.S."/>
            <person name="Banfield J.F."/>
        </authorList>
    </citation>
    <scope>NUCLEOTIDE SEQUENCE [LARGE SCALE GENOMIC DNA]</scope>
</reference>
<dbReference type="Proteomes" id="UP000176846">
    <property type="component" value="Unassembled WGS sequence"/>
</dbReference>
<sequence length="253" mass="28675">MTLSVISIGIIFNALACGFVSAIALALVIFLHGRWAHLDLAMKAFTWFWLFTSLIWAFSSIRYILTGFGYTGQLIGYLDINVQAAVFFGGPSLFYYVILRVFKSKRLANILAVISFILGLISLWFVLSPNGLPVRDVTDFSTDSTINSTSFAIFSVQISVLIFLLLYNIISGWRYWRQDQNQSFLYESLYSLSILVYVILGSIDESKIITGWPLIAFRLLYSGSFLFAYLVIMQDEEAQRTYFADEQLRPAAT</sequence>
<feature type="transmembrane region" description="Helical" evidence="1">
    <location>
        <begin position="44"/>
        <end position="65"/>
    </location>
</feature>
<keyword evidence="1" id="KW-1133">Transmembrane helix</keyword>
<proteinExistence type="predicted"/>
<protein>
    <recommendedName>
        <fullName evidence="4">Histidine kinase N-terminal 7TM region domain-containing protein</fullName>
    </recommendedName>
</protein>
<name>A0A1F7UVY7_9BACT</name>
<dbReference type="EMBL" id="MGEK01000022">
    <property type="protein sequence ID" value="OGL82435.1"/>
    <property type="molecule type" value="Genomic_DNA"/>
</dbReference>
<evidence type="ECO:0000256" key="1">
    <source>
        <dbReference type="SAM" id="Phobius"/>
    </source>
</evidence>
<gene>
    <name evidence="2" type="ORF">A2936_03190</name>
</gene>
<keyword evidence="1" id="KW-0472">Membrane</keyword>
<feature type="transmembrane region" description="Helical" evidence="1">
    <location>
        <begin position="77"/>
        <end position="98"/>
    </location>
</feature>
<feature type="transmembrane region" description="Helical" evidence="1">
    <location>
        <begin position="209"/>
        <end position="232"/>
    </location>
</feature>
<evidence type="ECO:0008006" key="4">
    <source>
        <dbReference type="Google" id="ProtNLM"/>
    </source>
</evidence>
<accession>A0A1F7UVY7</accession>
<feature type="transmembrane region" description="Helical" evidence="1">
    <location>
        <begin position="184"/>
        <end position="203"/>
    </location>
</feature>
<comment type="caution">
    <text evidence="2">The sequence shown here is derived from an EMBL/GenBank/DDBJ whole genome shotgun (WGS) entry which is preliminary data.</text>
</comment>
<evidence type="ECO:0000313" key="2">
    <source>
        <dbReference type="EMBL" id="OGL82435.1"/>
    </source>
</evidence>
<dbReference type="AlphaFoldDB" id="A0A1F7UVY7"/>
<evidence type="ECO:0000313" key="3">
    <source>
        <dbReference type="Proteomes" id="UP000176846"/>
    </source>
</evidence>
<feature type="transmembrane region" description="Helical" evidence="1">
    <location>
        <begin position="110"/>
        <end position="127"/>
    </location>
</feature>
<feature type="transmembrane region" description="Helical" evidence="1">
    <location>
        <begin position="6"/>
        <end position="32"/>
    </location>
</feature>